<evidence type="ECO:0000313" key="11">
    <source>
        <dbReference type="EMBL" id="GMH31524.1"/>
    </source>
</evidence>
<dbReference type="GO" id="GO:0016020">
    <property type="term" value="C:membrane"/>
    <property type="evidence" value="ECO:0007669"/>
    <property type="project" value="UniProtKB-SubCell"/>
</dbReference>
<dbReference type="SUPFAM" id="SSF52540">
    <property type="entry name" value="P-loop containing nucleoside triphosphate hydrolases"/>
    <property type="match status" value="1"/>
</dbReference>
<evidence type="ECO:0000256" key="4">
    <source>
        <dbReference type="ARBA" id="ARBA00022692"/>
    </source>
</evidence>
<evidence type="ECO:0000256" key="8">
    <source>
        <dbReference type="ARBA" id="ARBA00023136"/>
    </source>
</evidence>
<feature type="transmembrane region" description="Helical" evidence="9">
    <location>
        <begin position="312"/>
        <end position="334"/>
    </location>
</feature>
<dbReference type="InterPro" id="IPR017871">
    <property type="entry name" value="ABC_transporter-like_CS"/>
</dbReference>
<dbReference type="InterPro" id="IPR056788">
    <property type="entry name" value="ABCA2/9/11_C"/>
</dbReference>
<dbReference type="InterPro" id="IPR026082">
    <property type="entry name" value="ABCA"/>
</dbReference>
<dbReference type="GO" id="GO:0005524">
    <property type="term" value="F:ATP binding"/>
    <property type="evidence" value="ECO:0007669"/>
    <property type="project" value="UniProtKB-KW"/>
</dbReference>
<dbReference type="PROSITE" id="PS00211">
    <property type="entry name" value="ABC_TRANSPORTER_1"/>
    <property type="match status" value="1"/>
</dbReference>
<keyword evidence="3" id="KW-0813">Transport</keyword>
<dbReference type="PROSITE" id="PS50893">
    <property type="entry name" value="ABC_TRANSPORTER_2"/>
    <property type="match status" value="1"/>
</dbReference>
<evidence type="ECO:0000256" key="6">
    <source>
        <dbReference type="ARBA" id="ARBA00022840"/>
    </source>
</evidence>
<feature type="domain" description="ABC transporter" evidence="10">
    <location>
        <begin position="510"/>
        <end position="755"/>
    </location>
</feature>
<dbReference type="FunFam" id="3.40.50.300:FF:000665">
    <property type="entry name" value="ABC transporter A family member 2"/>
    <property type="match status" value="1"/>
</dbReference>
<evidence type="ECO:0000256" key="3">
    <source>
        <dbReference type="ARBA" id="ARBA00022448"/>
    </source>
</evidence>
<sequence>MRVESGVALFWRQFRALLKKNALLAWRNKKVTSAFLLCPFVALLLAFVLEKADQASAGLSSAGRKEIRDPKSLMFPPIPRCEDKFYIREPCYDFAWSGNSSATIREIVARLMASNPGRPIPSSKVKSFGTEEETDEWLFKDPLRCPGALHFRQQNATFITYGIQTNSTAAKWKDRYEDPTFKFQIPLQIAAEREIARFLLGDPNFSWTVGFKEYPHPKLPINHPQESDYLLVPVFVGTILQFGFTFQLHSVVTEKELKLRQAMNIIGLYDSAYWLSWLAWEGTMTTMSSVLTVLSGMMFQFAFFLHNNFVLLFLVFFLFQLDMLAVAFVLTPFLKKASNALTVGFLVYLFSIILQIGLGLTDKIGVSRFILKLLPPSVLTYALEVLTAATVTDQDPGISWSGRTKCPPALEECKMTVNGTLIWFTVAFFLWLMLALYLDNIIPGPNGVGKPIFYFLNPRYWTGKEGNWFDGGSSVLRMEHSAPDDDDVLEEENRVKQQMNLGALDPNVAVQIRGLIKIYYGKRKICGCKLRATNPFHAIRDLWVNCNTDQLFCLLGPNGAGKTTTIGCLTGITSVTGGDALIYGNSIRSSVGMSNIRKIIGVCPQFDILWKQLSGEEHLKLFANIKGLPPYSIRTTVQKSLAEVGLTSSSKVRAGSYSGGMRRRLSFAIALLGDPKLVILDEPTTGMDPISRRQVWDIIENAKRGRAIVLTTHSMEEADVLGDRIGIMAKGRLRCIGTSIRLKSKFGTGFVVNVNFNGNNHRGGTTYQEATKNFFKHHLDVVPKEENEAFLTYVIPRDKEGKLKIFFTELQNREREFCITDIQLGLTTLEEVFLNIANQAELESAAAEGKTTTLTLSAGTTVQIPVGTRFVAVPGTETAANPRGTMVEVYWGHDDSGSLCISGHSDEMPVPPNVELNNPADVPWSRSLVTRGEVRGIVNDPQHIHDTN</sequence>
<name>A0AAD3TLS2_NEPGR</name>
<comment type="subcellular location">
    <subcellularLocation>
        <location evidence="1">Membrane</location>
        <topology evidence="1">Multi-pass membrane protein</topology>
    </subcellularLocation>
</comment>
<feature type="transmembrane region" description="Helical" evidence="9">
    <location>
        <begin position="286"/>
        <end position="305"/>
    </location>
</feature>
<keyword evidence="7 9" id="KW-1133">Transmembrane helix</keyword>
<keyword evidence="12" id="KW-1185">Reference proteome</keyword>
<accession>A0AAD3TLS2</accession>
<dbReference type="InterPro" id="IPR003439">
    <property type="entry name" value="ABC_transporter-like_ATP-bd"/>
</dbReference>
<keyword evidence="6" id="KW-0067">ATP-binding</keyword>
<evidence type="ECO:0000259" key="10">
    <source>
        <dbReference type="PROSITE" id="PS50893"/>
    </source>
</evidence>
<evidence type="ECO:0000256" key="1">
    <source>
        <dbReference type="ARBA" id="ARBA00004141"/>
    </source>
</evidence>
<dbReference type="InterPro" id="IPR027417">
    <property type="entry name" value="P-loop_NTPase"/>
</dbReference>
<dbReference type="GO" id="GO:0140359">
    <property type="term" value="F:ABC-type transporter activity"/>
    <property type="evidence" value="ECO:0007669"/>
    <property type="project" value="InterPro"/>
</dbReference>
<dbReference type="GO" id="GO:0016887">
    <property type="term" value="F:ATP hydrolysis activity"/>
    <property type="evidence" value="ECO:0007669"/>
    <property type="project" value="InterPro"/>
</dbReference>
<evidence type="ECO:0000313" key="12">
    <source>
        <dbReference type="Proteomes" id="UP001279734"/>
    </source>
</evidence>
<dbReference type="InterPro" id="IPR013525">
    <property type="entry name" value="ABC2_TM"/>
</dbReference>
<dbReference type="GO" id="GO:0005319">
    <property type="term" value="F:lipid transporter activity"/>
    <property type="evidence" value="ECO:0007669"/>
    <property type="project" value="TreeGrafter"/>
</dbReference>
<dbReference type="SMART" id="SM00382">
    <property type="entry name" value="AAA"/>
    <property type="match status" value="1"/>
</dbReference>
<keyword evidence="5" id="KW-0547">Nucleotide-binding</keyword>
<feature type="transmembrane region" description="Helical" evidence="9">
    <location>
        <begin position="229"/>
        <end position="250"/>
    </location>
</feature>
<reference evidence="11" key="1">
    <citation type="submission" date="2023-05" db="EMBL/GenBank/DDBJ databases">
        <title>Nepenthes gracilis genome sequencing.</title>
        <authorList>
            <person name="Fukushima K."/>
        </authorList>
    </citation>
    <scope>NUCLEOTIDE SEQUENCE</scope>
    <source>
        <strain evidence="11">SING2019-196</strain>
    </source>
</reference>
<feature type="transmembrane region" description="Helical" evidence="9">
    <location>
        <begin position="340"/>
        <end position="360"/>
    </location>
</feature>
<dbReference type="Pfam" id="PF25158">
    <property type="entry name" value="ABCA11_C"/>
    <property type="match status" value="1"/>
</dbReference>
<keyword evidence="4 9" id="KW-0812">Transmembrane</keyword>
<comment type="similarity">
    <text evidence="2">Belongs to the ABC transporter superfamily. ABCA family. CPR flippase (TC 3.A.1.211) subfamily.</text>
</comment>
<evidence type="ECO:0000256" key="9">
    <source>
        <dbReference type="SAM" id="Phobius"/>
    </source>
</evidence>
<dbReference type="InterPro" id="IPR003593">
    <property type="entry name" value="AAA+_ATPase"/>
</dbReference>
<keyword evidence="8 9" id="KW-0472">Membrane</keyword>
<dbReference type="Pfam" id="PF12698">
    <property type="entry name" value="ABC2_membrane_3"/>
    <property type="match status" value="1"/>
</dbReference>
<comment type="caution">
    <text evidence="11">The sequence shown here is derived from an EMBL/GenBank/DDBJ whole genome shotgun (WGS) entry which is preliminary data.</text>
</comment>
<feature type="transmembrane region" description="Helical" evidence="9">
    <location>
        <begin position="420"/>
        <end position="438"/>
    </location>
</feature>
<dbReference type="PANTHER" id="PTHR19229">
    <property type="entry name" value="ATP-BINDING CASSETTE TRANSPORTER SUBFAMILY A ABCA"/>
    <property type="match status" value="1"/>
</dbReference>
<dbReference type="Proteomes" id="UP001279734">
    <property type="component" value="Unassembled WGS sequence"/>
</dbReference>
<dbReference type="PANTHER" id="PTHR19229:SF205">
    <property type="entry name" value="ABC TRANSPORTER A FAMILY MEMBER 1-RELATED"/>
    <property type="match status" value="1"/>
</dbReference>
<protein>
    <recommendedName>
        <fullName evidence="10">ABC transporter domain-containing protein</fullName>
    </recommendedName>
</protein>
<evidence type="ECO:0000256" key="5">
    <source>
        <dbReference type="ARBA" id="ARBA00022741"/>
    </source>
</evidence>
<gene>
    <name evidence="11" type="ORF">Nepgr_033367</name>
</gene>
<dbReference type="Pfam" id="PF00005">
    <property type="entry name" value="ABC_tran"/>
    <property type="match status" value="1"/>
</dbReference>
<dbReference type="Gene3D" id="3.40.50.300">
    <property type="entry name" value="P-loop containing nucleotide triphosphate hydrolases"/>
    <property type="match status" value="1"/>
</dbReference>
<evidence type="ECO:0000256" key="7">
    <source>
        <dbReference type="ARBA" id="ARBA00022989"/>
    </source>
</evidence>
<dbReference type="AlphaFoldDB" id="A0AAD3TLS2"/>
<organism evidence="11 12">
    <name type="scientific">Nepenthes gracilis</name>
    <name type="common">Slender pitcher plant</name>
    <dbReference type="NCBI Taxonomy" id="150966"/>
    <lineage>
        <taxon>Eukaryota</taxon>
        <taxon>Viridiplantae</taxon>
        <taxon>Streptophyta</taxon>
        <taxon>Embryophyta</taxon>
        <taxon>Tracheophyta</taxon>
        <taxon>Spermatophyta</taxon>
        <taxon>Magnoliopsida</taxon>
        <taxon>eudicotyledons</taxon>
        <taxon>Gunneridae</taxon>
        <taxon>Pentapetalae</taxon>
        <taxon>Caryophyllales</taxon>
        <taxon>Nepenthaceae</taxon>
        <taxon>Nepenthes</taxon>
    </lineage>
</organism>
<dbReference type="EMBL" id="BSYO01000040">
    <property type="protein sequence ID" value="GMH31524.1"/>
    <property type="molecule type" value="Genomic_DNA"/>
</dbReference>
<evidence type="ECO:0000256" key="2">
    <source>
        <dbReference type="ARBA" id="ARBA00008526"/>
    </source>
</evidence>
<dbReference type="CDD" id="cd03263">
    <property type="entry name" value="ABC_subfamily_A"/>
    <property type="match status" value="1"/>
</dbReference>
<proteinExistence type="inferred from homology"/>